<proteinExistence type="predicted"/>
<organism evidence="1 2">
    <name type="scientific">Linderina macrospora</name>
    <dbReference type="NCBI Taxonomy" id="4868"/>
    <lineage>
        <taxon>Eukaryota</taxon>
        <taxon>Fungi</taxon>
        <taxon>Fungi incertae sedis</taxon>
        <taxon>Zoopagomycota</taxon>
        <taxon>Kickxellomycotina</taxon>
        <taxon>Kickxellomycetes</taxon>
        <taxon>Kickxellales</taxon>
        <taxon>Kickxellaceae</taxon>
        <taxon>Linderina</taxon>
    </lineage>
</organism>
<evidence type="ECO:0000313" key="1">
    <source>
        <dbReference type="EMBL" id="KAJ1950375.1"/>
    </source>
</evidence>
<dbReference type="EMBL" id="JANBPW010000217">
    <property type="protein sequence ID" value="KAJ1950375.1"/>
    <property type="molecule type" value="Genomic_DNA"/>
</dbReference>
<dbReference type="Proteomes" id="UP001150603">
    <property type="component" value="Unassembled WGS sequence"/>
</dbReference>
<gene>
    <name evidence="1" type="ORF">FBU59_000714</name>
</gene>
<keyword evidence="2" id="KW-1185">Reference proteome</keyword>
<accession>A0ACC1JGE5</accession>
<reference evidence="1" key="1">
    <citation type="submission" date="2022-07" db="EMBL/GenBank/DDBJ databases">
        <title>Phylogenomic reconstructions and comparative analyses of Kickxellomycotina fungi.</title>
        <authorList>
            <person name="Reynolds N.K."/>
            <person name="Stajich J.E."/>
            <person name="Barry K."/>
            <person name="Grigoriev I.V."/>
            <person name="Crous P."/>
            <person name="Smith M.E."/>
        </authorList>
    </citation>
    <scope>NUCLEOTIDE SEQUENCE</scope>
    <source>
        <strain evidence="1">NRRL 5244</strain>
    </source>
</reference>
<protein>
    <submittedName>
        <fullName evidence="1">Uncharacterized protein</fullName>
    </submittedName>
</protein>
<name>A0ACC1JGE5_9FUNG</name>
<comment type="caution">
    <text evidence="1">The sequence shown here is derived from an EMBL/GenBank/DDBJ whole genome shotgun (WGS) entry which is preliminary data.</text>
</comment>
<sequence>MNISNDPVQLQRQLYVLGYPQTLPADGAPLVSQLLSDLQVSLARVKELEARQSQLERNERVSRAGNEKYKGELHSLRTENNQLRTEVLGYTKQLDDAKREARASLYEAQKQADNLKVVNLQMKAEHSTVLRQLDDTKKKLQAKMPETDSVTRPIARLTMSKVLRPASKKPVPRKAPSATVELVDLSTRRIASLEEEVGVLERKLDSAASELSSTKLEVQARDLEIMRLNSEYAKFDMRADIEGDDPTKRLEDQIEYLHERIEVLEKENKQLKDDAKKNKDDVQRRLSGRIQGLSGTSPNPQTPVTSSHTLCQTDDVERLRTECENVKSLYAQTRDQLQELLRTGDSEAKQTEQSLRRQLDDAESRIQQLEAEVERTKSELVSSPQQIAKDRAKQISRLEKKLSETQKKYAQTSAELLQAQESLKKLQQSVGERQDQYDSTLSEYTMLIEQHKKLDKSLKQAVAEVDEWRAKADEKEHKVSEISRRLDEYKLGYKQASSELKTCKRTLETYTGDLAALRASQANHDRDVQQLQEELDQATKLRRATEMSKDDYKRQLAKALEECESHRGLAKHLQAERDGLRVQANAQFHLRQRLEQRLEMVDPNFVGDALRAGDDLSALSSSAGSLLERLNATRRPPKPSSSTSTRPSVQSFERYSDSSSQRGPPVSSDREIASTSSISMP</sequence>
<evidence type="ECO:0000313" key="2">
    <source>
        <dbReference type="Proteomes" id="UP001150603"/>
    </source>
</evidence>